<reference evidence="2" key="1">
    <citation type="submission" date="2020-03" db="EMBL/GenBank/DDBJ databases">
        <title>Evolution of repeat sequences and sex chromosomes of tilapia species revealed by chromosome-level genomes.</title>
        <authorList>
            <person name="Xu L."/>
            <person name="Tao W."/>
            <person name="Wang D."/>
            <person name="Zhou Q."/>
        </authorList>
    </citation>
    <scope>NUCLEOTIDE SEQUENCE [LARGE SCALE GENOMIC DNA]</scope>
    <source>
        <strain evidence="2">Israel</strain>
    </source>
</reference>
<dbReference type="Proteomes" id="UP000472276">
    <property type="component" value="Unassembled WGS sequence"/>
</dbReference>
<proteinExistence type="predicted"/>
<dbReference type="InterPro" id="IPR057129">
    <property type="entry name" value="MIAC"/>
</dbReference>
<dbReference type="AlphaFoldDB" id="A0AAZ1X532"/>
<organism evidence="1 2">
    <name type="scientific">Oreochromis aureus</name>
    <name type="common">Israeli tilapia</name>
    <name type="synonym">Chromis aureus</name>
    <dbReference type="NCBI Taxonomy" id="47969"/>
    <lineage>
        <taxon>Eukaryota</taxon>
        <taxon>Metazoa</taxon>
        <taxon>Chordata</taxon>
        <taxon>Craniata</taxon>
        <taxon>Vertebrata</taxon>
        <taxon>Euteleostomi</taxon>
        <taxon>Actinopterygii</taxon>
        <taxon>Neopterygii</taxon>
        <taxon>Teleostei</taxon>
        <taxon>Neoteleostei</taxon>
        <taxon>Acanthomorphata</taxon>
        <taxon>Ovalentaria</taxon>
        <taxon>Cichlomorphae</taxon>
        <taxon>Cichliformes</taxon>
        <taxon>Cichlidae</taxon>
        <taxon>African cichlids</taxon>
        <taxon>Pseudocrenilabrinae</taxon>
        <taxon>Oreochromini</taxon>
        <taxon>Oreochromis</taxon>
    </lineage>
</organism>
<name>A0AAZ1X532_OREAU</name>
<evidence type="ECO:0000313" key="2">
    <source>
        <dbReference type="Proteomes" id="UP000472276"/>
    </source>
</evidence>
<reference evidence="1" key="3">
    <citation type="submission" date="2025-09" db="UniProtKB">
        <authorList>
            <consortium name="Ensembl"/>
        </authorList>
    </citation>
    <scope>IDENTIFICATION</scope>
</reference>
<reference evidence="1" key="2">
    <citation type="submission" date="2025-08" db="UniProtKB">
        <authorList>
            <consortium name="Ensembl"/>
        </authorList>
    </citation>
    <scope>IDENTIFICATION</scope>
</reference>
<dbReference type="Pfam" id="PF23701">
    <property type="entry name" value="MIAC"/>
    <property type="match status" value="1"/>
</dbReference>
<accession>A0AAZ1X532</accession>
<protein>
    <submittedName>
        <fullName evidence="1">Uncharacterized protein</fullName>
    </submittedName>
</protein>
<evidence type="ECO:0000313" key="1">
    <source>
        <dbReference type="Ensembl" id="ENSOABP00000062797.1"/>
    </source>
</evidence>
<keyword evidence="2" id="KW-1185">Reference proteome</keyword>
<sequence>MERAADPRRPFLLSSVTAKMQMTSCMVRKTSTVVAIPRLMWNGMSRRGGHQC</sequence>
<dbReference type="Ensembl" id="ENSOABT00000072873.1">
    <property type="protein sequence ID" value="ENSOABP00000062797.1"/>
    <property type="gene ID" value="ENSOABG00000029048.1"/>
</dbReference>